<name>A0A3Q4GQ42_NEOBR</name>
<sequence length="83" mass="8986">MGLTQLESQGWLWLEGSPGAVCLPQRGAGSRLCCSSLVEVHARSISCIFVALFSDPENTVSAYFQDNFSIKSKCQNSLCHSTS</sequence>
<proteinExistence type="predicted"/>
<dbReference type="Proteomes" id="UP000261580">
    <property type="component" value="Unassembled WGS sequence"/>
</dbReference>
<dbReference type="Ensembl" id="ENSNBRT00000011448.1">
    <property type="protein sequence ID" value="ENSNBRP00000011136.1"/>
    <property type="gene ID" value="ENSNBRG00000008682.1"/>
</dbReference>
<dbReference type="AlphaFoldDB" id="A0A3Q4GQ42"/>
<accession>A0A3Q4GQ42</accession>
<keyword evidence="2" id="KW-1185">Reference proteome</keyword>
<reference evidence="1" key="2">
    <citation type="submission" date="2025-09" db="UniProtKB">
        <authorList>
            <consortium name="Ensembl"/>
        </authorList>
    </citation>
    <scope>IDENTIFICATION</scope>
</reference>
<organism evidence="1 2">
    <name type="scientific">Neolamprologus brichardi</name>
    <name type="common">Fairy cichlid</name>
    <name type="synonym">Lamprologus brichardi</name>
    <dbReference type="NCBI Taxonomy" id="32507"/>
    <lineage>
        <taxon>Eukaryota</taxon>
        <taxon>Metazoa</taxon>
        <taxon>Chordata</taxon>
        <taxon>Craniata</taxon>
        <taxon>Vertebrata</taxon>
        <taxon>Euteleostomi</taxon>
        <taxon>Actinopterygii</taxon>
        <taxon>Neopterygii</taxon>
        <taxon>Teleostei</taxon>
        <taxon>Neoteleostei</taxon>
        <taxon>Acanthomorphata</taxon>
        <taxon>Ovalentaria</taxon>
        <taxon>Cichlomorphae</taxon>
        <taxon>Cichliformes</taxon>
        <taxon>Cichlidae</taxon>
        <taxon>African cichlids</taxon>
        <taxon>Pseudocrenilabrinae</taxon>
        <taxon>Lamprologini</taxon>
        <taxon>Neolamprologus</taxon>
    </lineage>
</organism>
<evidence type="ECO:0000313" key="1">
    <source>
        <dbReference type="Ensembl" id="ENSNBRP00000011136.1"/>
    </source>
</evidence>
<protein>
    <submittedName>
        <fullName evidence="1">Uncharacterized protein</fullName>
    </submittedName>
</protein>
<evidence type="ECO:0000313" key="2">
    <source>
        <dbReference type="Proteomes" id="UP000261580"/>
    </source>
</evidence>
<reference evidence="1" key="1">
    <citation type="submission" date="2025-08" db="UniProtKB">
        <authorList>
            <consortium name="Ensembl"/>
        </authorList>
    </citation>
    <scope>IDENTIFICATION</scope>
</reference>
<dbReference type="Bgee" id="ENSNBRG00000008682">
    <property type="expression patterns" value="Expressed in muscle tissue"/>
</dbReference>